<evidence type="ECO:0000313" key="13">
    <source>
        <dbReference type="Ensembl" id="ENSSPAP00000027986.1"/>
    </source>
</evidence>
<keyword evidence="7" id="KW-0804">Transcription</keyword>
<dbReference type="GO" id="GO:0000981">
    <property type="term" value="F:DNA-binding transcription factor activity, RNA polymerase II-specific"/>
    <property type="evidence" value="ECO:0007669"/>
    <property type="project" value="TreeGrafter"/>
</dbReference>
<keyword evidence="4 9" id="KW-0863">Zinc-finger</keyword>
<keyword evidence="10" id="KW-0175">Coiled coil</keyword>
<feature type="compositionally biased region" description="Low complexity" evidence="11">
    <location>
        <begin position="118"/>
        <end position="158"/>
    </location>
</feature>
<evidence type="ECO:0000256" key="7">
    <source>
        <dbReference type="ARBA" id="ARBA00023163"/>
    </source>
</evidence>
<dbReference type="FunFam" id="3.30.160.60:FF:002343">
    <property type="entry name" value="Zinc finger protein 33A"/>
    <property type="match status" value="1"/>
</dbReference>
<keyword evidence="8" id="KW-0539">Nucleus</keyword>
<evidence type="ECO:0000256" key="2">
    <source>
        <dbReference type="ARBA" id="ARBA00022723"/>
    </source>
</evidence>
<protein>
    <recommendedName>
        <fullName evidence="12">C2H2-type domain-containing protein</fullName>
    </recommendedName>
</protein>
<dbReference type="GO" id="GO:0008270">
    <property type="term" value="F:zinc ion binding"/>
    <property type="evidence" value="ECO:0007669"/>
    <property type="project" value="UniProtKB-KW"/>
</dbReference>
<evidence type="ECO:0000256" key="1">
    <source>
        <dbReference type="ARBA" id="ARBA00004123"/>
    </source>
</evidence>
<evidence type="ECO:0000256" key="11">
    <source>
        <dbReference type="SAM" id="MobiDB-lite"/>
    </source>
</evidence>
<evidence type="ECO:0000259" key="12">
    <source>
        <dbReference type="PROSITE" id="PS50157"/>
    </source>
</evidence>
<evidence type="ECO:0000256" key="3">
    <source>
        <dbReference type="ARBA" id="ARBA00022737"/>
    </source>
</evidence>
<dbReference type="Pfam" id="PF00096">
    <property type="entry name" value="zf-C2H2"/>
    <property type="match status" value="2"/>
</dbReference>
<dbReference type="PROSITE" id="PS50157">
    <property type="entry name" value="ZINC_FINGER_C2H2_2"/>
    <property type="match status" value="3"/>
</dbReference>
<evidence type="ECO:0000256" key="8">
    <source>
        <dbReference type="ARBA" id="ARBA00023242"/>
    </source>
</evidence>
<dbReference type="PANTHER" id="PTHR14196">
    <property type="entry name" value="ODD-SKIPPED - RELATED"/>
    <property type="match status" value="1"/>
</dbReference>
<dbReference type="Gene3D" id="3.30.160.60">
    <property type="entry name" value="Classic Zinc Finger"/>
    <property type="match status" value="3"/>
</dbReference>
<sequence>MSSRLAFQTQLASIMEVLANAAVAEICKLVDDDYAVVSLQMSQCQRENKALKRKLHLLELKMARGNAERRLRESAMNSSRPKVQISTGGGLQGSSPSTGVLEHVPRGAVGRRPRLEQHNSQSTSSQSQVQSQSHVQIQSQSQSQNSSSSRGVEVSGSSPLLKCELSGSVEGRHSIQEAVNPPRYVDDGSSVLCDSDKHGNSLVEGFFDEPSGGEGEKGRPSCSYSLAAADFPSTSSTMNGWTHYRAAFALPQPFSDGSTAPPRVSKERLFVCSYCGKAFNRPKKVEIHQRVHTGEKPFSCSTCGKMFSEAGNLRKHQRVHTGEKPYSCGMCGRGFAWIRNLKTHQQKSHPEIYTEEENRGHE</sequence>
<dbReference type="GO" id="GO:0005634">
    <property type="term" value="C:nucleus"/>
    <property type="evidence" value="ECO:0007669"/>
    <property type="project" value="UniProtKB-SubCell"/>
</dbReference>
<dbReference type="FunFam" id="3.30.160.60:FF:000512">
    <property type="entry name" value="zinc finger protein 197 isoform X1"/>
    <property type="match status" value="1"/>
</dbReference>
<dbReference type="PANTHER" id="PTHR14196:SF12">
    <property type="entry name" value="ZINC FINGER PROTEIN 208-LIKE"/>
    <property type="match status" value="1"/>
</dbReference>
<dbReference type="FunFam" id="3.30.160.60:FF:000688">
    <property type="entry name" value="zinc finger protein 197 isoform X1"/>
    <property type="match status" value="1"/>
</dbReference>
<dbReference type="InterPro" id="IPR050717">
    <property type="entry name" value="C2H2-ZF_Transcription_Reg"/>
</dbReference>
<feature type="compositionally biased region" description="Polar residues" evidence="11">
    <location>
        <begin position="75"/>
        <end position="86"/>
    </location>
</feature>
<evidence type="ECO:0000256" key="6">
    <source>
        <dbReference type="ARBA" id="ARBA00023015"/>
    </source>
</evidence>
<proteinExistence type="predicted"/>
<reference evidence="13" key="1">
    <citation type="submission" date="2023-09" db="UniProtKB">
        <authorList>
            <consortium name="Ensembl"/>
        </authorList>
    </citation>
    <scope>IDENTIFICATION</scope>
</reference>
<evidence type="ECO:0000256" key="9">
    <source>
        <dbReference type="PROSITE-ProRule" id="PRU00042"/>
    </source>
</evidence>
<keyword evidence="6" id="KW-0805">Transcription regulation</keyword>
<accession>A0A3B5B5C1</accession>
<dbReference type="SUPFAM" id="SSF57667">
    <property type="entry name" value="beta-beta-alpha zinc fingers"/>
    <property type="match status" value="2"/>
</dbReference>
<keyword evidence="2" id="KW-0479">Metal-binding</keyword>
<dbReference type="InterPro" id="IPR013087">
    <property type="entry name" value="Znf_C2H2_type"/>
</dbReference>
<dbReference type="GeneTree" id="ENSGT00940000162179"/>
<dbReference type="GO" id="GO:0000977">
    <property type="term" value="F:RNA polymerase II transcription regulatory region sequence-specific DNA binding"/>
    <property type="evidence" value="ECO:0007669"/>
    <property type="project" value="TreeGrafter"/>
</dbReference>
<name>A0A3B5B5C1_9TELE</name>
<evidence type="ECO:0000256" key="4">
    <source>
        <dbReference type="ARBA" id="ARBA00022771"/>
    </source>
</evidence>
<feature type="domain" description="C2H2-type" evidence="12">
    <location>
        <begin position="298"/>
        <end position="325"/>
    </location>
</feature>
<keyword evidence="3" id="KW-0677">Repeat</keyword>
<feature type="domain" description="C2H2-type" evidence="12">
    <location>
        <begin position="326"/>
        <end position="349"/>
    </location>
</feature>
<organism evidence="13">
    <name type="scientific">Stegastes partitus</name>
    <name type="common">bicolor damselfish</name>
    <dbReference type="NCBI Taxonomy" id="144197"/>
    <lineage>
        <taxon>Eukaryota</taxon>
        <taxon>Metazoa</taxon>
        <taxon>Chordata</taxon>
        <taxon>Craniata</taxon>
        <taxon>Vertebrata</taxon>
        <taxon>Euteleostomi</taxon>
        <taxon>Actinopterygii</taxon>
        <taxon>Neopterygii</taxon>
        <taxon>Teleostei</taxon>
        <taxon>Neoteleostei</taxon>
        <taxon>Acanthomorphata</taxon>
        <taxon>Ovalentaria</taxon>
        <taxon>Pomacentridae</taxon>
        <taxon>Stegastes</taxon>
    </lineage>
</organism>
<dbReference type="InterPro" id="IPR036236">
    <property type="entry name" value="Znf_C2H2_sf"/>
</dbReference>
<keyword evidence="5" id="KW-0862">Zinc</keyword>
<feature type="region of interest" description="Disordered" evidence="11">
    <location>
        <begin position="69"/>
        <end position="159"/>
    </location>
</feature>
<dbReference type="PROSITE" id="PS00028">
    <property type="entry name" value="ZINC_FINGER_C2H2_1"/>
    <property type="match status" value="3"/>
</dbReference>
<dbReference type="AlphaFoldDB" id="A0A3B5B5C1"/>
<feature type="domain" description="C2H2-type" evidence="12">
    <location>
        <begin position="270"/>
        <end position="297"/>
    </location>
</feature>
<dbReference type="SMART" id="SM00355">
    <property type="entry name" value="ZnF_C2H2"/>
    <property type="match status" value="3"/>
</dbReference>
<dbReference type="Ensembl" id="ENSSPAT00000028441.1">
    <property type="protein sequence ID" value="ENSSPAP00000027986.1"/>
    <property type="gene ID" value="ENSSPAG00000021008.1"/>
</dbReference>
<comment type="subcellular location">
    <subcellularLocation>
        <location evidence="1">Nucleus</location>
    </subcellularLocation>
</comment>
<evidence type="ECO:0000256" key="5">
    <source>
        <dbReference type="ARBA" id="ARBA00022833"/>
    </source>
</evidence>
<evidence type="ECO:0000256" key="10">
    <source>
        <dbReference type="SAM" id="Coils"/>
    </source>
</evidence>
<feature type="coiled-coil region" evidence="10">
    <location>
        <begin position="41"/>
        <end position="68"/>
    </location>
</feature>